<dbReference type="PANTHER" id="PTHR21600:SF87">
    <property type="entry name" value="RNA PSEUDOURIDYLATE SYNTHASE DOMAIN-CONTAINING PROTEIN 1"/>
    <property type="match status" value="1"/>
</dbReference>
<dbReference type="CDD" id="cd02869">
    <property type="entry name" value="PseudoU_synth_RluA_like"/>
    <property type="match status" value="1"/>
</dbReference>
<comment type="similarity">
    <text evidence="1">Belongs to the pseudouridine synthase RluA family.</text>
</comment>
<dbReference type="SUPFAM" id="SSF55120">
    <property type="entry name" value="Pseudouridine synthase"/>
    <property type="match status" value="1"/>
</dbReference>
<evidence type="ECO:0000313" key="4">
    <source>
        <dbReference type="Proteomes" id="UP000218209"/>
    </source>
</evidence>
<sequence>MCILFLLPASPRGACIARLPATVGAAAAAGGGRRGAASTAARVTPGARRRLLLAADARRVGAMASRMAASAAGEPPPPPPLASAAAAAAAAAAAHASPPPAGGAALGNAAGGDAPVTVLYEDPHLVAVAKPAYVKIHPIHRFVGGTLVNRLIGYLGTEPYVLHRLDMHTTGVVLFGKAKAVVAPMSAAFQNRTIDKDVDAPICRDPDVRIARRVDVGDPDGKPALTHFRVLAVNAARTVSLVHCTPVSGRTHQLRVHLRSVGLPIVGDDLYGRERALYGSMEELHAASAVPARAKVIDGVAARAGLKLHAWRLHVPATVVAGGAGGEPVVITANPPAELVACADFYGVDLPPRAEGGG</sequence>
<dbReference type="Pfam" id="PF00849">
    <property type="entry name" value="PseudoU_synth_2"/>
    <property type="match status" value="1"/>
</dbReference>
<accession>A0A1X6NUY6</accession>
<dbReference type="InterPro" id="IPR020103">
    <property type="entry name" value="PsdUridine_synth_cat_dom_sf"/>
</dbReference>
<dbReference type="GO" id="GO:0000455">
    <property type="term" value="P:enzyme-directed rRNA pseudouridine synthesis"/>
    <property type="evidence" value="ECO:0007669"/>
    <property type="project" value="TreeGrafter"/>
</dbReference>
<keyword evidence="4" id="KW-1185">Reference proteome</keyword>
<dbReference type="GO" id="GO:0003723">
    <property type="term" value="F:RNA binding"/>
    <property type="evidence" value="ECO:0007669"/>
    <property type="project" value="InterPro"/>
</dbReference>
<reference evidence="3 4" key="1">
    <citation type="submission" date="2017-03" db="EMBL/GenBank/DDBJ databases">
        <title>WGS assembly of Porphyra umbilicalis.</title>
        <authorList>
            <person name="Brawley S.H."/>
            <person name="Blouin N.A."/>
            <person name="Ficko-Blean E."/>
            <person name="Wheeler G.L."/>
            <person name="Lohr M."/>
            <person name="Goodson H.V."/>
            <person name="Jenkins J.W."/>
            <person name="Blaby-Haas C.E."/>
            <person name="Helliwell K.E."/>
            <person name="Chan C."/>
            <person name="Marriage T."/>
            <person name="Bhattacharya D."/>
            <person name="Klein A.S."/>
            <person name="Badis Y."/>
            <person name="Brodie J."/>
            <person name="Cao Y."/>
            <person name="Collen J."/>
            <person name="Dittami S.M."/>
            <person name="Gachon C.M."/>
            <person name="Green B.R."/>
            <person name="Karpowicz S."/>
            <person name="Kim J.W."/>
            <person name="Kudahl U."/>
            <person name="Lin S."/>
            <person name="Michel G."/>
            <person name="Mittag M."/>
            <person name="Olson B.J."/>
            <person name="Pangilinan J."/>
            <person name="Peng Y."/>
            <person name="Qiu H."/>
            <person name="Shu S."/>
            <person name="Singer J.T."/>
            <person name="Smith A.G."/>
            <person name="Sprecher B.N."/>
            <person name="Wagner V."/>
            <person name="Wang W."/>
            <person name="Wang Z.-Y."/>
            <person name="Yan J."/>
            <person name="Yarish C."/>
            <person name="Zoeuner-Riek S."/>
            <person name="Zhuang Y."/>
            <person name="Zou Y."/>
            <person name="Lindquist E.A."/>
            <person name="Grimwood J."/>
            <person name="Barry K."/>
            <person name="Rokhsar D.S."/>
            <person name="Schmutz J."/>
            <person name="Stiller J.W."/>
            <person name="Grossman A.R."/>
            <person name="Prochnik S.E."/>
        </authorList>
    </citation>
    <scope>NUCLEOTIDE SEQUENCE [LARGE SCALE GENOMIC DNA]</scope>
    <source>
        <strain evidence="3">4086291</strain>
    </source>
</reference>
<feature type="domain" description="Pseudouridine synthase RsuA/RluA-like" evidence="2">
    <location>
        <begin position="124"/>
        <end position="259"/>
    </location>
</feature>
<evidence type="ECO:0000313" key="3">
    <source>
        <dbReference type="EMBL" id="OSX72387.1"/>
    </source>
</evidence>
<dbReference type="PANTHER" id="PTHR21600">
    <property type="entry name" value="MITOCHONDRIAL RNA PSEUDOURIDINE SYNTHASE"/>
    <property type="match status" value="1"/>
</dbReference>
<name>A0A1X6NUY6_PORUM</name>
<dbReference type="GO" id="GO:0009982">
    <property type="term" value="F:pseudouridine synthase activity"/>
    <property type="evidence" value="ECO:0007669"/>
    <property type="project" value="InterPro"/>
</dbReference>
<dbReference type="AlphaFoldDB" id="A0A1X6NUY6"/>
<dbReference type="PROSITE" id="PS01129">
    <property type="entry name" value="PSI_RLU"/>
    <property type="match status" value="1"/>
</dbReference>
<protein>
    <recommendedName>
        <fullName evidence="2">Pseudouridine synthase RsuA/RluA-like domain-containing protein</fullName>
    </recommendedName>
</protein>
<gene>
    <name evidence="3" type="ORF">BU14_0442s0023</name>
</gene>
<dbReference type="InterPro" id="IPR006224">
    <property type="entry name" value="PsdUridine_synth_RluA-like_CS"/>
</dbReference>
<dbReference type="Gene3D" id="3.30.2350.10">
    <property type="entry name" value="Pseudouridine synthase"/>
    <property type="match status" value="1"/>
</dbReference>
<organism evidence="3 4">
    <name type="scientific">Porphyra umbilicalis</name>
    <name type="common">Purple laver</name>
    <name type="synonym">Red alga</name>
    <dbReference type="NCBI Taxonomy" id="2786"/>
    <lineage>
        <taxon>Eukaryota</taxon>
        <taxon>Rhodophyta</taxon>
        <taxon>Bangiophyceae</taxon>
        <taxon>Bangiales</taxon>
        <taxon>Bangiaceae</taxon>
        <taxon>Porphyra</taxon>
    </lineage>
</organism>
<evidence type="ECO:0000256" key="1">
    <source>
        <dbReference type="ARBA" id="ARBA00010876"/>
    </source>
</evidence>
<dbReference type="InterPro" id="IPR006145">
    <property type="entry name" value="PsdUridine_synth_RsuA/RluA"/>
</dbReference>
<dbReference type="OrthoDB" id="418349at2759"/>
<dbReference type="EMBL" id="KV919065">
    <property type="protein sequence ID" value="OSX72387.1"/>
    <property type="molecule type" value="Genomic_DNA"/>
</dbReference>
<dbReference type="InterPro" id="IPR050188">
    <property type="entry name" value="RluA_PseudoU_synthase"/>
</dbReference>
<dbReference type="Proteomes" id="UP000218209">
    <property type="component" value="Unassembled WGS sequence"/>
</dbReference>
<proteinExistence type="inferred from homology"/>
<evidence type="ECO:0000259" key="2">
    <source>
        <dbReference type="Pfam" id="PF00849"/>
    </source>
</evidence>